<keyword evidence="2" id="KW-0408">Iron</keyword>
<dbReference type="InterPro" id="IPR006656">
    <property type="entry name" value="Mopterin_OxRdtase"/>
</dbReference>
<dbReference type="GO" id="GO:0051536">
    <property type="term" value="F:iron-sulfur cluster binding"/>
    <property type="evidence" value="ECO:0007669"/>
    <property type="project" value="UniProtKB-KW"/>
</dbReference>
<dbReference type="Gene3D" id="2.40.40.20">
    <property type="match status" value="1"/>
</dbReference>
<protein>
    <submittedName>
        <fullName evidence="5">Nitrate reductase alpha subunit</fullName>
    </submittedName>
</protein>
<reference evidence="6" key="1">
    <citation type="submission" date="2017-09" db="EMBL/GenBank/DDBJ databases">
        <authorList>
            <person name="Varghese N."/>
            <person name="Submissions S."/>
        </authorList>
    </citation>
    <scope>NUCLEOTIDE SEQUENCE [LARGE SCALE GENOMIC DNA]</scope>
    <source>
        <strain evidence="6">DSM 2913</strain>
    </source>
</reference>
<dbReference type="Proteomes" id="UP000218627">
    <property type="component" value="Unassembled WGS sequence"/>
</dbReference>
<evidence type="ECO:0000259" key="4">
    <source>
        <dbReference type="PROSITE" id="PS51669"/>
    </source>
</evidence>
<organism evidence="5 6">
    <name type="scientific">Hydrogenobacter hydrogenophilus</name>
    <dbReference type="NCBI Taxonomy" id="35835"/>
    <lineage>
        <taxon>Bacteria</taxon>
        <taxon>Pseudomonadati</taxon>
        <taxon>Aquificota</taxon>
        <taxon>Aquificia</taxon>
        <taxon>Aquificales</taxon>
        <taxon>Aquificaceae</taxon>
        <taxon>Hydrogenobacter</taxon>
    </lineage>
</organism>
<dbReference type="GO" id="GO:0046872">
    <property type="term" value="F:metal ion binding"/>
    <property type="evidence" value="ECO:0007669"/>
    <property type="project" value="UniProtKB-KW"/>
</dbReference>
<evidence type="ECO:0000313" key="5">
    <source>
        <dbReference type="EMBL" id="SNZ13903.1"/>
    </source>
</evidence>
<proteinExistence type="predicted"/>
<dbReference type="PROSITE" id="PS51669">
    <property type="entry name" value="4FE4S_MOW_BIS_MGD"/>
    <property type="match status" value="1"/>
</dbReference>
<evidence type="ECO:0000256" key="2">
    <source>
        <dbReference type="ARBA" id="ARBA00023004"/>
    </source>
</evidence>
<dbReference type="PANTHER" id="PTHR43742:SF6">
    <property type="entry name" value="OXIDOREDUCTASE YYAE-RELATED"/>
    <property type="match status" value="1"/>
</dbReference>
<feature type="domain" description="4Fe-4S Mo/W bis-MGD-type" evidence="4">
    <location>
        <begin position="59"/>
        <end position="128"/>
    </location>
</feature>
<dbReference type="OrthoDB" id="219031at2"/>
<keyword evidence="3" id="KW-0411">Iron-sulfur</keyword>
<keyword evidence="6" id="KW-1185">Reference proteome</keyword>
<evidence type="ECO:0000313" key="6">
    <source>
        <dbReference type="Proteomes" id="UP000218627"/>
    </source>
</evidence>
<dbReference type="SUPFAM" id="SSF53706">
    <property type="entry name" value="Formate dehydrogenase/DMSO reductase, domains 1-3"/>
    <property type="match status" value="1"/>
</dbReference>
<dbReference type="InterPro" id="IPR006311">
    <property type="entry name" value="TAT_signal"/>
</dbReference>
<dbReference type="PROSITE" id="PS51318">
    <property type="entry name" value="TAT"/>
    <property type="match status" value="1"/>
</dbReference>
<dbReference type="SUPFAM" id="SSF50692">
    <property type="entry name" value="ADC-like"/>
    <property type="match status" value="1"/>
</dbReference>
<accession>A0A285NYA4</accession>
<name>A0A285NYA4_9AQUI</name>
<dbReference type="RefSeq" id="WP_096601733.1">
    <property type="nucleotide sequence ID" value="NZ_OBEN01000004.1"/>
</dbReference>
<sequence>MREMTRRDLLKVGGLSLTAIASPSFALRVMEPVVKVENPLSSYPNRDWEKFYRDIFKSETTFTFLCAPNDTHNCLLTAHVKNGVITRIEPSYKFGEATDIYGLRASHRWDPRCCNKGLALMRRFYGDRRVKGPMVRKGFYEWYKAGFPRDPKTGKPPEKYFQRGKDKFIKVTWDEVADIIAKTIINIASTYSGEEGRKKLEAQGHYPKPMLDAMEGAGTRTLKFRGSMPFLAVVRYTSPYRFANMLAILDSLIRGVEPDKAIGGRGWDNYAFHTDLAPGHPMVTGQQNTEFDLCMWEHSRLIILWGMNPFTTKMPDCHWLTEARIKGSKVIVISNDYSPTARASDEVIVVRTGTDTALALSIAYVIMKEKLYQDRYVKSFTDMPLLVRMDNGKLLRARDLIPNYQPKPLKKAVVFKPGDPLPPFYKQEKQYIPAPIRNDDMNDFVVWDTKTNSPKVITRDDVGEDFWKLGIDPALHGTYKVKTVDGKEVEVKPLFQVYLEFFGKNYTPKQAELITGVPAKKIEKLAREIAAHPRNLKLAQGMGVNQYLHGDLKDRAMYMICALTDNIGHPTGNIGSYAGNFRLALFNGAPQYLAEDPFNVELDPEKPAKVRFYWKPESAHYYSHDDHPQYMGDHLITGKTHMPTPTKFVWFVDANSILGNAKWKYNIIMNTLPKIECIVTNEWWWSLTCEYSDIVLGVDAWNENKYWDIAGSVTNPFVYVWPKTGHRRFFDTKNDAEAFALVANRLTELTGDERFRNYWKFVLEGKQDIVYVQRVINASSNLRGYKLEDIAKKAHEGIPSLIMTRSYPKYVGEDQTRESKPWYTKSGRLEFYREEPEFMDAGENLPVYREPVDSTHHEPNVIVARPHPLLRPKKPEDYGVSSKEALLNTEWRQARNVLVEPEKLPGTKHPLMVTFGATHIVHTPKYRHSAHTTTGDTDITVLLFGPFGDIYRHDKRMPFVSEAYIDINPKDLEKMGIKDGDYVWVDADPQDRPFVGWQKRPDDYEVGRLLLRARASNNTPPGCAKIWFNMYGSSHGSVRGTKENPNGLAKNPDTGYQSLYRKGSHQSVTRGWFKATLQTDTLIRKNLMGQIIGKGFELDVHGLIGAPREGFCKITKAEDGGIGGKGAWRPLKLGFRPMNASQSLRRYVKGDFIK</sequence>
<dbReference type="GO" id="GO:0016491">
    <property type="term" value="F:oxidoreductase activity"/>
    <property type="evidence" value="ECO:0007669"/>
    <property type="project" value="InterPro"/>
</dbReference>
<dbReference type="CDD" id="cd02775">
    <property type="entry name" value="MopB_CT"/>
    <property type="match status" value="1"/>
</dbReference>
<keyword evidence="1" id="KW-0479">Metal-binding</keyword>
<dbReference type="InterPro" id="IPR009010">
    <property type="entry name" value="Asp_de-COase-like_dom_sf"/>
</dbReference>
<dbReference type="PANTHER" id="PTHR43742">
    <property type="entry name" value="TRIMETHYLAMINE-N-OXIDE REDUCTASE"/>
    <property type="match status" value="1"/>
</dbReference>
<evidence type="ECO:0000256" key="3">
    <source>
        <dbReference type="ARBA" id="ARBA00023014"/>
    </source>
</evidence>
<gene>
    <name evidence="5" type="ORF">SAMN06265353_0915</name>
</gene>
<dbReference type="AlphaFoldDB" id="A0A285NYA4"/>
<evidence type="ECO:0000256" key="1">
    <source>
        <dbReference type="ARBA" id="ARBA00022723"/>
    </source>
</evidence>
<dbReference type="EMBL" id="OBEN01000004">
    <property type="protein sequence ID" value="SNZ13903.1"/>
    <property type="molecule type" value="Genomic_DNA"/>
</dbReference>
<dbReference type="InterPro" id="IPR050612">
    <property type="entry name" value="Prok_Mopterin_Oxidored"/>
</dbReference>
<dbReference type="Gene3D" id="3.40.50.12440">
    <property type="match status" value="4"/>
</dbReference>
<dbReference type="InterPro" id="IPR006963">
    <property type="entry name" value="Mopterin_OxRdtase_4Fe-4S_dom"/>
</dbReference>
<dbReference type="Pfam" id="PF00384">
    <property type="entry name" value="Molybdopterin"/>
    <property type="match status" value="1"/>
</dbReference>